<feature type="compositionally biased region" description="Polar residues" evidence="1">
    <location>
        <begin position="410"/>
        <end position="423"/>
    </location>
</feature>
<dbReference type="EMBL" id="CP120983">
    <property type="protein sequence ID" value="WLQ68767.1"/>
    <property type="molecule type" value="Genomic_DNA"/>
</dbReference>
<evidence type="ECO:0000313" key="3">
    <source>
        <dbReference type="Proteomes" id="UP001224433"/>
    </source>
</evidence>
<protein>
    <submittedName>
        <fullName evidence="2">Uncharacterized protein</fullName>
    </submittedName>
</protein>
<evidence type="ECO:0000256" key="1">
    <source>
        <dbReference type="SAM" id="MobiDB-lite"/>
    </source>
</evidence>
<gene>
    <name evidence="2" type="ORF">P8A20_36870</name>
</gene>
<keyword evidence="3" id="KW-1185">Reference proteome</keyword>
<feature type="region of interest" description="Disordered" evidence="1">
    <location>
        <begin position="402"/>
        <end position="423"/>
    </location>
</feature>
<accession>A0ABY9JM38</accession>
<proteinExistence type="predicted"/>
<name>A0ABY9JM38_9ACTN</name>
<dbReference type="Proteomes" id="UP001224433">
    <property type="component" value="Chromosome"/>
</dbReference>
<reference evidence="2 3" key="1">
    <citation type="submission" date="2023-03" db="EMBL/GenBank/DDBJ databases">
        <title>Isolation and description of six Streptomyces strains from soil environments, able to metabolize different microbial glucans.</title>
        <authorList>
            <person name="Widen T."/>
            <person name="Larsbrink J."/>
        </authorList>
    </citation>
    <scope>NUCLEOTIDE SEQUENCE [LARGE SCALE GENOMIC DNA]</scope>
    <source>
        <strain evidence="2 3">Alt3</strain>
    </source>
</reference>
<evidence type="ECO:0000313" key="2">
    <source>
        <dbReference type="EMBL" id="WLQ68767.1"/>
    </source>
</evidence>
<dbReference type="RefSeq" id="WP_306105081.1">
    <property type="nucleotide sequence ID" value="NZ_CP120983.1"/>
</dbReference>
<organism evidence="2 3">
    <name type="scientific">Streptomyces glycanivorans</name>
    <dbReference type="NCBI Taxonomy" id="3033808"/>
    <lineage>
        <taxon>Bacteria</taxon>
        <taxon>Bacillati</taxon>
        <taxon>Actinomycetota</taxon>
        <taxon>Actinomycetes</taxon>
        <taxon>Kitasatosporales</taxon>
        <taxon>Streptomycetaceae</taxon>
        <taxon>Streptomyces</taxon>
    </lineage>
</organism>
<sequence>MNDAYEMSYALPDSVEGLLQRGRGLGAVRAFREPRGSAAFVHDGILRDRRWDQSDERSLYLARLVRDLDLSLMPIVDMLAGDEEACLRASEVLVLVAVAGSGDAREGLRTYVREGEHWVRVLESLSARWPPEWWEDLGDVAHARIGTEPELPLWSEPWTRFGIEVQSSPFVPRPSLSGLSTAELLALLADARAEGRTKADALRALSSRDPVEGLIPLVPTLGTSDGRRPLPLLRPAVESLGALAVPAARGWARADHPWLAQLGTEVLADHPGPEALPGLVNELAEQWLARAWCGPDRTARRLARFGPDAAKAVPYLRRFWLHTPHSHERTAYLKALAAINGNGLEHVYTESLWDCQGTTRLLGTTSAPTNPEALDRIAALRDDPMETAEVRAAARTRLAPLPADCPAPVRTSQAFQDASRCPS</sequence>